<dbReference type="Proteomes" id="UP000279236">
    <property type="component" value="Unassembled WGS sequence"/>
</dbReference>
<evidence type="ECO:0000313" key="6">
    <source>
        <dbReference type="Proteomes" id="UP000279236"/>
    </source>
</evidence>
<dbReference type="EMBL" id="RSCE01000009">
    <property type="protein sequence ID" value="RSH79645.1"/>
    <property type="molecule type" value="Genomic_DNA"/>
</dbReference>
<dbReference type="PANTHER" id="PTHR12652:SF50">
    <property type="entry name" value="PEROXIN 11"/>
    <property type="match status" value="1"/>
</dbReference>
<comment type="subcellular location">
    <subcellularLocation>
        <location evidence="4">Peroxisome membrane</location>
    </subcellularLocation>
</comment>
<protein>
    <submittedName>
        <fullName evidence="5">Peroxisomal membrane protein PMP27</fullName>
    </submittedName>
</protein>
<dbReference type="PANTHER" id="PTHR12652">
    <property type="entry name" value="PEROXISOMAL BIOGENESIS FACTOR 11"/>
    <property type="match status" value="1"/>
</dbReference>
<dbReference type="Pfam" id="PF05648">
    <property type="entry name" value="PEX11"/>
    <property type="match status" value="1"/>
</dbReference>
<dbReference type="GO" id="GO:0016559">
    <property type="term" value="P:peroxisome fission"/>
    <property type="evidence" value="ECO:0007669"/>
    <property type="project" value="InterPro"/>
</dbReference>
<dbReference type="AlphaFoldDB" id="A0A427XL98"/>
<dbReference type="GO" id="GO:0005778">
    <property type="term" value="C:peroxisomal membrane"/>
    <property type="evidence" value="ECO:0007669"/>
    <property type="project" value="UniProtKB-SubCell"/>
</dbReference>
<name>A0A427XL98_9TREE</name>
<keyword evidence="1" id="KW-0962">Peroxisome biogenesis</keyword>
<gene>
    <name evidence="5" type="primary">PEX11</name>
    <name evidence="5" type="ORF">EHS24_009297</name>
</gene>
<dbReference type="GeneID" id="39593840"/>
<proteinExistence type="predicted"/>
<accession>A0A427XL98</accession>
<comment type="caution">
    <text evidence="5">The sequence shown here is derived from an EMBL/GenBank/DDBJ whole genome shotgun (WGS) entry which is preliminary data.</text>
</comment>
<evidence type="ECO:0000313" key="5">
    <source>
        <dbReference type="EMBL" id="RSH79645.1"/>
    </source>
</evidence>
<dbReference type="STRING" id="105984.A0A427XL98"/>
<evidence type="ECO:0000256" key="4">
    <source>
        <dbReference type="ARBA" id="ARBA00046271"/>
    </source>
</evidence>
<dbReference type="RefSeq" id="XP_028474754.1">
    <property type="nucleotide sequence ID" value="XM_028624586.1"/>
</dbReference>
<evidence type="ECO:0000256" key="2">
    <source>
        <dbReference type="ARBA" id="ARBA00023136"/>
    </source>
</evidence>
<evidence type="ECO:0000256" key="1">
    <source>
        <dbReference type="ARBA" id="ARBA00022593"/>
    </source>
</evidence>
<reference evidence="5 6" key="1">
    <citation type="submission" date="2018-11" db="EMBL/GenBank/DDBJ databases">
        <title>Genome sequence of Apiotrichum porosum DSM 27194.</title>
        <authorList>
            <person name="Aliyu H."/>
            <person name="Gorte O."/>
            <person name="Ochsenreither K."/>
        </authorList>
    </citation>
    <scope>NUCLEOTIDE SEQUENCE [LARGE SCALE GENOMIC DNA]</scope>
    <source>
        <strain evidence="5 6">DSM 27194</strain>
    </source>
</reference>
<dbReference type="OrthoDB" id="411017at2759"/>
<dbReference type="InterPro" id="IPR008733">
    <property type="entry name" value="PEX11"/>
</dbReference>
<keyword evidence="3" id="KW-0576">Peroxisome</keyword>
<keyword evidence="2" id="KW-0472">Membrane</keyword>
<evidence type="ECO:0000256" key="3">
    <source>
        <dbReference type="ARBA" id="ARBA00023140"/>
    </source>
</evidence>
<organism evidence="5 6">
    <name type="scientific">Apiotrichum porosum</name>
    <dbReference type="NCBI Taxonomy" id="105984"/>
    <lineage>
        <taxon>Eukaryota</taxon>
        <taxon>Fungi</taxon>
        <taxon>Dikarya</taxon>
        <taxon>Basidiomycota</taxon>
        <taxon>Agaricomycotina</taxon>
        <taxon>Tremellomycetes</taxon>
        <taxon>Trichosporonales</taxon>
        <taxon>Trichosporonaceae</taxon>
        <taxon>Apiotrichum</taxon>
    </lineage>
</organism>
<keyword evidence="6" id="KW-1185">Reference proteome</keyword>
<sequence length="262" mass="28862">MSSLLGQVILHPKVSQAMAVLATTIGRDKTYRLIQYVARILAWSFARQGAVDLAKRFDALKAALGSGRKLFRVFKPVENLQSALNIAERPFVKISGAEQVAQLTQFLRQVAYAVFLGTDSLVWLQSVKVLRLDKDKAAKVAKTSMQAWIIGLTLSLISSSASLVNLRAQSRRFALRADIARKDEKGPDAAADEAERRKQGRALLAQRQLIMSQLITDAFDFWIPSNFLGYSNLNEGVVGFLGATTSYMALQKCWRKAGAAAK</sequence>